<sequence length="236" mass="27026">MSHNYDGSSSSDDETGKGPQHPMFHVQLPTNRLNLEEVRRQNHMKHEKPTIVKTTASNFAKAKKITTGTNKNFGRTPGPSSSKSTNPEFRKSFIPLRQSADGSDSDSDDDLDEEDEFKINPDEDKRMKNFTFNSAKPLPFDDNQHYYNDDEDGDESDELEDETNVDFSNINQNPPQQFYQTDSSDESDGEEEAQNKSKSEEEERQQLAPQSTIARSLMEKTARTQYIQKKEIKYLL</sequence>
<evidence type="ECO:0000313" key="2">
    <source>
        <dbReference type="EMBL" id="RCK65409.1"/>
    </source>
</evidence>
<feature type="compositionally biased region" description="Polar residues" evidence="1">
    <location>
        <begin position="165"/>
        <end position="181"/>
    </location>
</feature>
<dbReference type="Proteomes" id="UP000253472">
    <property type="component" value="Unassembled WGS sequence"/>
</dbReference>
<protein>
    <submittedName>
        <fullName evidence="2">Uncharacterized protein</fullName>
    </submittedName>
</protein>
<feature type="compositionally biased region" description="Polar residues" evidence="1">
    <location>
        <begin position="1"/>
        <end position="10"/>
    </location>
</feature>
<feature type="compositionally biased region" description="Basic and acidic residues" evidence="1">
    <location>
        <begin position="193"/>
        <end position="205"/>
    </location>
</feature>
<name>A0A367YIJ0_9ASCO</name>
<dbReference type="EMBL" id="QLNQ01000020">
    <property type="protein sequence ID" value="RCK65409.1"/>
    <property type="molecule type" value="Genomic_DNA"/>
</dbReference>
<feature type="compositionally biased region" description="Basic and acidic residues" evidence="1">
    <location>
        <begin position="117"/>
        <end position="127"/>
    </location>
</feature>
<dbReference type="AlphaFoldDB" id="A0A367YIJ0"/>
<feature type="compositionally biased region" description="Acidic residues" evidence="1">
    <location>
        <begin position="183"/>
        <end position="192"/>
    </location>
</feature>
<feature type="compositionally biased region" description="Polar residues" evidence="1">
    <location>
        <begin position="66"/>
        <end position="87"/>
    </location>
</feature>
<organism evidence="2 3">
    <name type="scientific">Candida viswanathii</name>
    <dbReference type="NCBI Taxonomy" id="5486"/>
    <lineage>
        <taxon>Eukaryota</taxon>
        <taxon>Fungi</taxon>
        <taxon>Dikarya</taxon>
        <taxon>Ascomycota</taxon>
        <taxon>Saccharomycotina</taxon>
        <taxon>Pichiomycetes</taxon>
        <taxon>Debaryomycetaceae</taxon>
        <taxon>Candida/Lodderomyces clade</taxon>
        <taxon>Candida</taxon>
    </lineage>
</organism>
<gene>
    <name evidence="2" type="ORF">Cantr_01153</name>
</gene>
<feature type="region of interest" description="Disordered" evidence="1">
    <location>
        <begin position="1"/>
        <end position="220"/>
    </location>
</feature>
<feature type="compositionally biased region" description="Acidic residues" evidence="1">
    <location>
        <begin position="149"/>
        <end position="164"/>
    </location>
</feature>
<comment type="caution">
    <text evidence="2">The sequence shown here is derived from an EMBL/GenBank/DDBJ whole genome shotgun (WGS) entry which is preliminary data.</text>
</comment>
<evidence type="ECO:0000256" key="1">
    <source>
        <dbReference type="SAM" id="MobiDB-lite"/>
    </source>
</evidence>
<accession>A0A367YIJ0</accession>
<dbReference type="STRING" id="5486.A0A367YIJ0"/>
<feature type="compositionally biased region" description="Acidic residues" evidence="1">
    <location>
        <begin position="103"/>
        <end position="116"/>
    </location>
</feature>
<keyword evidence="3" id="KW-1185">Reference proteome</keyword>
<proteinExistence type="predicted"/>
<reference evidence="2 3" key="1">
    <citation type="submission" date="2018-06" db="EMBL/GenBank/DDBJ databases">
        <title>Whole genome sequencing of Candida tropicalis (genome annotated by CSBL at Korea University).</title>
        <authorList>
            <person name="Ahn J."/>
        </authorList>
    </citation>
    <scope>NUCLEOTIDE SEQUENCE [LARGE SCALE GENOMIC DNA]</scope>
    <source>
        <strain evidence="2 3">ATCC 20962</strain>
    </source>
</reference>
<evidence type="ECO:0000313" key="3">
    <source>
        <dbReference type="Proteomes" id="UP000253472"/>
    </source>
</evidence>